<dbReference type="Proteomes" id="UP000477722">
    <property type="component" value="Unassembled WGS sequence"/>
</dbReference>
<dbReference type="PANTHER" id="PTHR32332">
    <property type="entry name" value="2-NITROPROPANE DIOXYGENASE"/>
    <property type="match status" value="1"/>
</dbReference>
<keyword evidence="4" id="KW-1185">Reference proteome</keyword>
<dbReference type="Pfam" id="PF03060">
    <property type="entry name" value="NMO"/>
    <property type="match status" value="1"/>
</dbReference>
<evidence type="ECO:0000259" key="1">
    <source>
        <dbReference type="Pfam" id="PF18328"/>
    </source>
</evidence>
<dbReference type="InterPro" id="IPR013785">
    <property type="entry name" value="Aldolase_TIM"/>
</dbReference>
<evidence type="ECO:0000313" key="4">
    <source>
        <dbReference type="Proteomes" id="UP000477722"/>
    </source>
</evidence>
<dbReference type="AlphaFoldDB" id="A0A6G4X3M5"/>
<dbReference type="Pfam" id="PF18328">
    <property type="entry name" value="PfaD_N"/>
    <property type="match status" value="1"/>
</dbReference>
<dbReference type="InterPro" id="IPR040981">
    <property type="entry name" value="PfaD_N"/>
</dbReference>
<evidence type="ECO:0000259" key="2">
    <source>
        <dbReference type="Pfam" id="PF21607"/>
    </source>
</evidence>
<dbReference type="RefSeq" id="WP_165301647.1">
    <property type="nucleotide sequence ID" value="NZ_JAAKZZ010000381.1"/>
</dbReference>
<dbReference type="Gene3D" id="3.20.20.70">
    <property type="entry name" value="Aldolase class I"/>
    <property type="match status" value="1"/>
</dbReference>
<organism evidence="3 4">
    <name type="scientific">Streptomyces boncukensis</name>
    <dbReference type="NCBI Taxonomy" id="2711219"/>
    <lineage>
        <taxon>Bacteria</taxon>
        <taxon>Bacillati</taxon>
        <taxon>Actinomycetota</taxon>
        <taxon>Actinomycetes</taxon>
        <taxon>Kitasatosporales</taxon>
        <taxon>Streptomycetaceae</taxon>
        <taxon>Streptomyces</taxon>
    </lineage>
</organism>
<sequence>MTAPAVRHDTEGLYEVLAALDRPCYIVDRAGRVGAAHRPPAPGSGAELLAAAGPLPPGRLGSADFRRDHGVRYAHMAGAMAGGIASVELVAALARAGHLAAFGSAGLPEERVETALARLAAELGPAGAPFGCNLIHNPLAPATERACVDACLRHGVRCLEASAFVQLTPDLVRYRVAGLRRDAAGGVRAEHRVVAKVSHARIAELFLRPAPREIVEELRAAGRVTAEQAELARAVPMADDITAEADSGGHTDRRPLAVLLPALLALRDRLAREHPHPHGTPVRIGAAGGLGTPHALAAAFALGAAYVVTGSVNQATTEAGTSAGVKRLLARADATDCAMAPAADMFEQGAQVQVLTRGTLFAGHAARLRRLHERYDSLEALPAEERRRLQESVLRRPLEEVVDECRGYLKAHHPDELPRAERDAKFRMALVFRWYLAMASRWATSGRSERSGDWQIWCGPAMGAFNAWTAGSALAAPEERHAAAVSRHLLRGAAFHARVGQLRLSGVRFPAGCAEYRLPPAAAAVPAAREDVTGQAAAGCP</sequence>
<dbReference type="Pfam" id="PF21607">
    <property type="entry name" value="FabD_helical_ins"/>
    <property type="match status" value="1"/>
</dbReference>
<dbReference type="InterPro" id="IPR049489">
    <property type="entry name" value="FabD-like_helical_ins"/>
</dbReference>
<protein>
    <submittedName>
        <fullName evidence="3">PfaD family polyunsaturated fatty acid/polyketide biosynthesis protein</fullName>
    </submittedName>
</protein>
<reference evidence="3 4" key="1">
    <citation type="submission" date="2020-02" db="EMBL/GenBank/DDBJ databases">
        <title>Whole-genome analyses of novel actinobacteria.</title>
        <authorList>
            <person name="Sahin N."/>
            <person name="Tatar D."/>
        </authorList>
    </citation>
    <scope>NUCLEOTIDE SEQUENCE [LARGE SCALE GENOMIC DNA]</scope>
    <source>
        <strain evidence="3 4">SB3404</strain>
    </source>
</reference>
<gene>
    <name evidence="3" type="ORF">G5C65_27305</name>
</gene>
<comment type="caution">
    <text evidence="3">The sequence shown here is derived from an EMBL/GenBank/DDBJ whole genome shotgun (WGS) entry which is preliminary data.</text>
</comment>
<dbReference type="PANTHER" id="PTHR32332:SF20">
    <property type="entry name" value="2-NITROPROPANE DIOXYGENASE-LIKE PROTEIN"/>
    <property type="match status" value="1"/>
</dbReference>
<feature type="domain" description="[Acyl-carrier-protein] S-malonyltransferase-like inserted helical" evidence="2">
    <location>
        <begin position="375"/>
        <end position="454"/>
    </location>
</feature>
<dbReference type="EMBL" id="JAAKZZ010000381">
    <property type="protein sequence ID" value="NGO71988.1"/>
    <property type="molecule type" value="Genomic_DNA"/>
</dbReference>
<name>A0A6G4X3M5_9ACTN</name>
<feature type="domain" description="Fatty acid synthase subunit PfaD N-terminal" evidence="1">
    <location>
        <begin position="6"/>
        <end position="52"/>
    </location>
</feature>
<accession>A0A6G4X3M5</accession>
<evidence type="ECO:0000313" key="3">
    <source>
        <dbReference type="EMBL" id="NGO71988.1"/>
    </source>
</evidence>
<dbReference type="NCBIfam" id="TIGR02814">
    <property type="entry name" value="pfaD_fam"/>
    <property type="match status" value="1"/>
</dbReference>
<proteinExistence type="predicted"/>
<dbReference type="SUPFAM" id="SSF51412">
    <property type="entry name" value="Inosine monophosphate dehydrogenase (IMPDH)"/>
    <property type="match status" value="1"/>
</dbReference>
<dbReference type="InterPro" id="IPR014179">
    <property type="entry name" value="PfaD-like_TIM-barrel"/>
</dbReference>